<proteinExistence type="predicted"/>
<evidence type="ECO:0000313" key="3">
    <source>
        <dbReference type="EMBL" id="ETX02635.1"/>
    </source>
</evidence>
<reference evidence="3 4" key="1">
    <citation type="journal article" date="2014" name="Nature">
        <title>An environmental bacterial taxon with a large and distinct metabolic repertoire.</title>
        <authorList>
            <person name="Wilson M.C."/>
            <person name="Mori T."/>
            <person name="Ruckert C."/>
            <person name="Uria A.R."/>
            <person name="Helf M.J."/>
            <person name="Takada K."/>
            <person name="Gernert C."/>
            <person name="Steffens U.A."/>
            <person name="Heycke N."/>
            <person name="Schmitt S."/>
            <person name="Rinke C."/>
            <person name="Helfrich E.J."/>
            <person name="Brachmann A.O."/>
            <person name="Gurgui C."/>
            <person name="Wakimoto T."/>
            <person name="Kracht M."/>
            <person name="Crusemann M."/>
            <person name="Hentschel U."/>
            <person name="Abe I."/>
            <person name="Matsunaga S."/>
            <person name="Kalinowski J."/>
            <person name="Takeyama H."/>
            <person name="Piel J."/>
        </authorList>
    </citation>
    <scope>NUCLEOTIDE SEQUENCE [LARGE SCALE GENOMIC DNA]</scope>
    <source>
        <strain evidence="4">TSY1</strain>
    </source>
</reference>
<dbReference type="InterPro" id="IPR044153">
    <property type="entry name" value="PIN_Pae0151-like"/>
</dbReference>
<dbReference type="EMBL" id="AZHW01000121">
    <property type="protein sequence ID" value="ETX02635.1"/>
    <property type="molecule type" value="Genomic_DNA"/>
</dbReference>
<feature type="domain" description="PIN" evidence="2">
    <location>
        <begin position="5"/>
        <end position="126"/>
    </location>
</feature>
<comment type="caution">
    <text evidence="3">The sequence shown here is derived from an EMBL/GenBank/DDBJ whole genome shotgun (WGS) entry which is preliminary data.</text>
</comment>
<dbReference type="Gene3D" id="3.40.50.1010">
    <property type="entry name" value="5'-nuclease"/>
    <property type="match status" value="1"/>
</dbReference>
<gene>
    <name evidence="3" type="ORF">ETSY1_02875</name>
</gene>
<dbReference type="AlphaFoldDB" id="W4LXI3"/>
<dbReference type="InterPro" id="IPR002716">
    <property type="entry name" value="PIN_dom"/>
</dbReference>
<dbReference type="CDD" id="cd09873">
    <property type="entry name" value="PIN_Pae0151-like"/>
    <property type="match status" value="1"/>
</dbReference>
<name>W4LXI3_ENTF1</name>
<keyword evidence="1" id="KW-0460">Magnesium</keyword>
<dbReference type="PANTHER" id="PTHR35901">
    <property type="entry name" value="RIBONUCLEASE VAPC3"/>
    <property type="match status" value="1"/>
</dbReference>
<dbReference type="InterPro" id="IPR029060">
    <property type="entry name" value="PIN-like_dom_sf"/>
</dbReference>
<dbReference type="Proteomes" id="UP000019141">
    <property type="component" value="Unassembled WGS sequence"/>
</dbReference>
<dbReference type="Pfam" id="PF01850">
    <property type="entry name" value="PIN"/>
    <property type="match status" value="1"/>
</dbReference>
<keyword evidence="4" id="KW-1185">Reference proteome</keyword>
<dbReference type="HOGENOM" id="CLU_121774_1_0_7"/>
<accession>W4LXI3</accession>
<evidence type="ECO:0000313" key="4">
    <source>
        <dbReference type="Proteomes" id="UP000019141"/>
    </source>
</evidence>
<dbReference type="SUPFAM" id="SSF88723">
    <property type="entry name" value="PIN domain-like"/>
    <property type="match status" value="1"/>
</dbReference>
<dbReference type="PANTHER" id="PTHR35901:SF1">
    <property type="entry name" value="EXONUCLEASE VAPC9"/>
    <property type="match status" value="1"/>
</dbReference>
<protein>
    <recommendedName>
        <fullName evidence="2">PIN domain-containing protein</fullName>
    </recommendedName>
</protein>
<organism evidence="3 4">
    <name type="scientific">Entotheonella factor</name>
    <dbReference type="NCBI Taxonomy" id="1429438"/>
    <lineage>
        <taxon>Bacteria</taxon>
        <taxon>Pseudomonadati</taxon>
        <taxon>Nitrospinota/Tectimicrobiota group</taxon>
        <taxon>Candidatus Tectimicrobiota</taxon>
        <taxon>Candidatus Entotheonellia</taxon>
        <taxon>Candidatus Entotheonellales</taxon>
        <taxon>Candidatus Entotheonellaceae</taxon>
        <taxon>Candidatus Entotheonella</taxon>
    </lineage>
</organism>
<evidence type="ECO:0000259" key="2">
    <source>
        <dbReference type="Pfam" id="PF01850"/>
    </source>
</evidence>
<sequence>MRSLVVDASVAIKWFNPAEALAEYANLIRADYAHGHIALVVPVFWDYEIANGLNKAVARGDLNSEQGREAVCLILAVQATRVPLPSPVESYELSQRFQRSVYDSWYVALAQQIDGEFWTADRKLYNALQGQLPFVRWLGDYQSAASVSGTTEGDSP</sequence>
<evidence type="ECO:0000256" key="1">
    <source>
        <dbReference type="ARBA" id="ARBA00022842"/>
    </source>
</evidence>
<dbReference type="InterPro" id="IPR051619">
    <property type="entry name" value="TypeII_TA_RNase_PINc/VapC"/>
</dbReference>